<dbReference type="InterPro" id="IPR025877">
    <property type="entry name" value="MobA-like_NTP_Trfase"/>
</dbReference>
<feature type="binding site" evidence="3">
    <location>
        <position position="21"/>
    </location>
    <ligand>
        <name>GTP</name>
        <dbReference type="ChEBI" id="CHEBI:37565"/>
    </ligand>
</feature>
<keyword evidence="2 3" id="KW-0501">Molybdenum cofactor biosynthesis</keyword>
<comment type="caution">
    <text evidence="6">The sequence shown here is derived from an EMBL/GenBank/DDBJ whole genome shotgun (WGS) entry which is preliminary data.</text>
</comment>
<dbReference type="CDD" id="cd02503">
    <property type="entry name" value="MobA"/>
    <property type="match status" value="1"/>
</dbReference>
<comment type="similarity">
    <text evidence="3">Belongs to the MobA family.</text>
</comment>
<feature type="domain" description="MobA-like NTP transferase" evidence="5">
    <location>
        <begin position="5"/>
        <end position="153"/>
    </location>
</feature>
<dbReference type="SUPFAM" id="SSF54690">
    <property type="entry name" value="Molybdopterin synthase subunit MoaE"/>
    <property type="match status" value="1"/>
</dbReference>
<dbReference type="Gene3D" id="3.90.550.10">
    <property type="entry name" value="Spore Coat Polysaccharide Biosynthesis Protein SpsA, Chain A"/>
    <property type="match status" value="1"/>
</dbReference>
<dbReference type="InterPro" id="IPR029044">
    <property type="entry name" value="Nucleotide-diphossugar_trans"/>
</dbReference>
<dbReference type="InterPro" id="IPR036563">
    <property type="entry name" value="MoaE_sf"/>
</dbReference>
<dbReference type="Gene3D" id="3.90.1170.40">
    <property type="entry name" value="Molybdopterin biosynthesis MoaE subunit"/>
    <property type="match status" value="1"/>
</dbReference>
<dbReference type="Proteomes" id="UP000773462">
    <property type="component" value="Unassembled WGS sequence"/>
</dbReference>
<feature type="binding site" evidence="3">
    <location>
        <position position="98"/>
    </location>
    <ligand>
        <name>Mg(2+)</name>
        <dbReference type="ChEBI" id="CHEBI:18420"/>
    </ligand>
</feature>
<feature type="binding site" evidence="3">
    <location>
        <position position="69"/>
    </location>
    <ligand>
        <name>GTP</name>
        <dbReference type="ChEBI" id="CHEBI:37565"/>
    </ligand>
</feature>
<reference evidence="6 7" key="1">
    <citation type="submission" date="2021-03" db="EMBL/GenBank/DDBJ databases">
        <title>Genomic Encyclopedia of Type Strains, Phase IV (KMG-IV): sequencing the most valuable type-strain genomes for metagenomic binning, comparative biology and taxonomic classification.</title>
        <authorList>
            <person name="Goeker M."/>
        </authorList>
    </citation>
    <scope>NUCLEOTIDE SEQUENCE [LARGE SCALE GENOMIC DNA]</scope>
    <source>
        <strain evidence="6 7">DSM 101953</strain>
    </source>
</reference>
<gene>
    <name evidence="3" type="primary">mobA</name>
    <name evidence="6" type="ORF">J2Z70_003410</name>
</gene>
<name>A0ABS4NT68_9BACL</name>
<feature type="binding site" evidence="3">
    <location>
        <begin position="8"/>
        <end position="10"/>
    </location>
    <ligand>
        <name>GTP</name>
        <dbReference type="ChEBI" id="CHEBI:37565"/>
    </ligand>
</feature>
<sequence length="366" mass="40760">MVLTGIILAGGQNSRMQGRNKALLTYHGEAFIVRQVRELQTLCSSVIVVTNDPAPYLERLPSDVLYIPDVYAGHGPLSGFHAAFARVETDYAWVVSCDSPDISAPAAAWMLTRLEAGGYDAVLPVIGGKHQMLHGVYRPHRLLPDITARLANREYRLGGLLESLHWLGVERDELASAGLEEDFAADIDTPEQYEQLLHLSKGSERMGHSLFEITESAIIPAEVSDKVLRREAGAITLFIGTVREFTQGKKTLYLEYEAYPSMAVTQLKRIGQEVLERWPDTKVAVTHRIGRLEITDIAVVIAVSSPHRKAAYEANEYVIERIKQIVPIWKKETGEDGKAWIGDQLNQNAYPEGRPLLPDIPAEDER</sequence>
<dbReference type="CDD" id="cd00756">
    <property type="entry name" value="MoaE"/>
    <property type="match status" value="1"/>
</dbReference>
<proteinExistence type="inferred from homology"/>
<keyword evidence="3" id="KW-0963">Cytoplasm</keyword>
<keyword evidence="3" id="KW-0547">Nucleotide-binding</keyword>
<evidence type="ECO:0000256" key="4">
    <source>
        <dbReference type="SAM" id="MobiDB-lite"/>
    </source>
</evidence>
<keyword evidence="3" id="KW-0460">Magnesium</keyword>
<dbReference type="InterPro" id="IPR003448">
    <property type="entry name" value="Mopterin_biosynth_MoaE"/>
</dbReference>
<dbReference type="EC" id="2.7.7.77" evidence="3"/>
<dbReference type="PANTHER" id="PTHR23404">
    <property type="entry name" value="MOLYBDOPTERIN SYNTHASE RELATED"/>
    <property type="match status" value="1"/>
</dbReference>
<keyword evidence="7" id="KW-1185">Reference proteome</keyword>
<comment type="subcellular location">
    <subcellularLocation>
        <location evidence="3">Cytoplasm</location>
    </subcellularLocation>
</comment>
<keyword evidence="3" id="KW-0479">Metal-binding</keyword>
<protein>
    <recommendedName>
        <fullName evidence="3">Probable molybdenum cofactor guanylyltransferase</fullName>
        <shortName evidence="3">MoCo guanylyltransferase</shortName>
        <ecNumber evidence="3">2.7.7.77</ecNumber>
    </recommendedName>
    <alternativeName>
        <fullName evidence="3">GTP:molybdopterin guanylyltransferase</fullName>
    </alternativeName>
    <alternativeName>
        <fullName evidence="3">Mo-MPT guanylyltransferase</fullName>
    </alternativeName>
    <alternativeName>
        <fullName evidence="3">Molybdopterin guanylyltransferase</fullName>
    </alternativeName>
    <alternativeName>
        <fullName evidence="3">Molybdopterin-guanine dinucleotide synthase</fullName>
        <shortName evidence="3">MGD synthase</shortName>
    </alternativeName>
</protein>
<dbReference type="Pfam" id="PF12804">
    <property type="entry name" value="NTP_transf_3"/>
    <property type="match status" value="1"/>
</dbReference>
<comment type="caution">
    <text evidence="3">Lacks conserved residue(s) required for the propagation of feature annotation.</text>
</comment>
<evidence type="ECO:0000256" key="3">
    <source>
        <dbReference type="HAMAP-Rule" id="MF_00316"/>
    </source>
</evidence>
<accession>A0ABS4NT68</accession>
<feature type="binding site" evidence="3">
    <location>
        <position position="98"/>
    </location>
    <ligand>
        <name>GTP</name>
        <dbReference type="ChEBI" id="CHEBI:37565"/>
    </ligand>
</feature>
<dbReference type="InterPro" id="IPR013482">
    <property type="entry name" value="Molybde_CF_guanTrfase"/>
</dbReference>
<evidence type="ECO:0000256" key="2">
    <source>
        <dbReference type="ARBA" id="ARBA00023150"/>
    </source>
</evidence>
<dbReference type="EMBL" id="JAGGLV010000010">
    <property type="protein sequence ID" value="MBP2113251.1"/>
    <property type="molecule type" value="Genomic_DNA"/>
</dbReference>
<keyword evidence="3" id="KW-0808">Transferase</keyword>
<evidence type="ECO:0000313" key="7">
    <source>
        <dbReference type="Proteomes" id="UP000773462"/>
    </source>
</evidence>
<evidence type="ECO:0000256" key="1">
    <source>
        <dbReference type="ARBA" id="ARBA00023134"/>
    </source>
</evidence>
<evidence type="ECO:0000259" key="5">
    <source>
        <dbReference type="Pfam" id="PF12804"/>
    </source>
</evidence>
<keyword evidence="1 3" id="KW-0342">GTP-binding</keyword>
<dbReference type="SUPFAM" id="SSF53448">
    <property type="entry name" value="Nucleotide-diphospho-sugar transferases"/>
    <property type="match status" value="1"/>
</dbReference>
<feature type="region of interest" description="Disordered" evidence="4">
    <location>
        <begin position="344"/>
        <end position="366"/>
    </location>
</feature>
<comment type="domain">
    <text evidence="3">The N-terminal domain determines nucleotide recognition and specific binding, while the C-terminal domain determines the specific binding to the target protein.</text>
</comment>
<comment type="catalytic activity">
    <reaction evidence="3">
        <text>Mo-molybdopterin + GTP + H(+) = Mo-molybdopterin guanine dinucleotide + diphosphate</text>
        <dbReference type="Rhea" id="RHEA:34243"/>
        <dbReference type="ChEBI" id="CHEBI:15378"/>
        <dbReference type="ChEBI" id="CHEBI:33019"/>
        <dbReference type="ChEBI" id="CHEBI:37565"/>
        <dbReference type="ChEBI" id="CHEBI:71302"/>
        <dbReference type="ChEBI" id="CHEBI:71310"/>
        <dbReference type="EC" id="2.7.7.77"/>
    </reaction>
</comment>
<comment type="cofactor">
    <cofactor evidence="3">
        <name>Mg(2+)</name>
        <dbReference type="ChEBI" id="CHEBI:18420"/>
    </cofactor>
</comment>
<comment type="function">
    <text evidence="3">Transfers a GMP moiety from GTP to Mo-molybdopterin (Mo-MPT) cofactor (Moco or molybdenum cofactor) to form Mo-molybdopterin guanine dinucleotide (Mo-MGD) cofactor.</text>
</comment>
<dbReference type="HAMAP" id="MF_00316">
    <property type="entry name" value="MobA"/>
    <property type="match status" value="1"/>
</dbReference>
<evidence type="ECO:0000313" key="6">
    <source>
        <dbReference type="EMBL" id="MBP2113251.1"/>
    </source>
</evidence>
<dbReference type="Pfam" id="PF02391">
    <property type="entry name" value="MoaE"/>
    <property type="match status" value="1"/>
</dbReference>
<organism evidence="6 7">
    <name type="scientific">Paenibacillus silagei</name>
    <dbReference type="NCBI Taxonomy" id="1670801"/>
    <lineage>
        <taxon>Bacteria</taxon>
        <taxon>Bacillati</taxon>
        <taxon>Bacillota</taxon>
        <taxon>Bacilli</taxon>
        <taxon>Bacillales</taxon>
        <taxon>Paenibacillaceae</taxon>
        <taxon>Paenibacillus</taxon>
    </lineage>
</organism>